<dbReference type="GO" id="GO:0034271">
    <property type="term" value="C:phosphatidylinositol 3-kinase complex, class III, type I"/>
    <property type="evidence" value="ECO:0007669"/>
    <property type="project" value="TreeGrafter"/>
</dbReference>
<feature type="region of interest" description="Disordered" evidence="2">
    <location>
        <begin position="1"/>
        <end position="51"/>
    </location>
</feature>
<comment type="caution">
    <text evidence="3">The sequence shown here is derived from an EMBL/GenBank/DDBJ whole genome shotgun (WGS) entry which is preliminary data.</text>
</comment>
<dbReference type="GO" id="GO:0034272">
    <property type="term" value="C:phosphatidylinositol 3-kinase complex, class III, type II"/>
    <property type="evidence" value="ECO:0007669"/>
    <property type="project" value="TreeGrafter"/>
</dbReference>
<feature type="compositionally biased region" description="Basic and acidic residues" evidence="2">
    <location>
        <begin position="10"/>
        <end position="23"/>
    </location>
</feature>
<evidence type="ECO:0000313" key="4">
    <source>
        <dbReference type="Proteomes" id="UP001295423"/>
    </source>
</evidence>
<organism evidence="3 4">
    <name type="scientific">Cylindrotheca closterium</name>
    <dbReference type="NCBI Taxonomy" id="2856"/>
    <lineage>
        <taxon>Eukaryota</taxon>
        <taxon>Sar</taxon>
        <taxon>Stramenopiles</taxon>
        <taxon>Ochrophyta</taxon>
        <taxon>Bacillariophyta</taxon>
        <taxon>Bacillariophyceae</taxon>
        <taxon>Bacillariophycidae</taxon>
        <taxon>Bacillariales</taxon>
        <taxon>Bacillariaceae</taxon>
        <taxon>Cylindrotheca</taxon>
    </lineage>
</organism>
<dbReference type="AlphaFoldDB" id="A0AAD2CV27"/>
<feature type="compositionally biased region" description="Acidic residues" evidence="2">
    <location>
        <begin position="128"/>
        <end position="139"/>
    </location>
</feature>
<accession>A0AAD2CV27</accession>
<dbReference type="GO" id="GO:0045324">
    <property type="term" value="P:late endosome to vacuole transport"/>
    <property type="evidence" value="ECO:0007669"/>
    <property type="project" value="TreeGrafter"/>
</dbReference>
<reference evidence="3" key="1">
    <citation type="submission" date="2023-08" db="EMBL/GenBank/DDBJ databases">
        <authorList>
            <person name="Audoor S."/>
            <person name="Bilcke G."/>
        </authorList>
    </citation>
    <scope>NUCLEOTIDE SEQUENCE</scope>
</reference>
<feature type="compositionally biased region" description="Basic residues" evidence="2">
    <location>
        <begin position="66"/>
        <end position="76"/>
    </location>
</feature>
<dbReference type="PANTHER" id="PTHR12768">
    <property type="entry name" value="BECLIN 1"/>
    <property type="match status" value="1"/>
</dbReference>
<dbReference type="Proteomes" id="UP001295423">
    <property type="component" value="Unassembled WGS sequence"/>
</dbReference>
<sequence length="1072" mass="120911">MEQQPQPQMEDCRDFPVMDHSDDMSEVTLSTIGSSKSDKKKKNPVSESRKWGLLWKTKSPLQTAKKLKKTMKKKIIRKDSRDEQSPEMMDTTIATSTIVEENSKSWGVHFLSTKSKSNKSSFFEGVLEEEDDGEVPDDEVPGRHHHHLETSEEEEITRSLQELNEKFRNQEKVDEYHLCRLELQEKNLNGRTLSAEEVYELSLLERHASGEKLYAEVNDLDDFVEKRMLYKRLQIDLADMRSQQLKGEQIDEDLLFVLELFEKRRTGQPLFTMEKLALDLLTRDRLGDTLTDAEMDELIDIMDLLRDKKNSAVTVSTTTPETNATPSGSNSSLMIEVDGAELEDSDATPGLDPWSNGASDDEVRNDVDKEHTAVTAAGGEGGWLTYWRSNHEQQDAEKTRDKIQKELLDKAILKAELLMEIDNLKTDLKKANASVLELGGEADETTKVILNEGGLPDESMPEQPSLISSESLQLVRSECEELVDLNEDKESKIASLEAQVRELRAKTVTSARKGGSKWGKKVEDQDSETISQLSAECAQLKEQLKEVNKKYEESRESHENTCARLEELQDELDQCSEDLQAARDELKIREKEIQTAAFEFSALNVRYKAASSKIERLEEEYPESIKERVEELLEEAGKTGGVDILVDCYESAVATIGALEEKLESAEEKTSNSEKLQTEYNRAVQMSKELEKDVERLQSKLKGAQSEYSKAQEEKFRVSDEIEEVRLKMEDLEVKLMSAEKEAAAANKRQAEYSESVENNKKLERDMAELQIKLEAAHLEVTTAHDEKQRVTNEIEAVIMKMKDLEAKLKGAEGEVAAANECQADFDDAVAMCKKLEKESEELQCKLKAVELEAAKATEEKNRAYEAIAEAKLQITDVGAKLRATEEENAAVANKKQADYENAIELSKLLEENAKELQSKLATAESEASDAKRERENVLVQIATMRVQMRSLEAKLESAEEEAATANEKQAEYDAAVKMCKKLEDDVGDLQSKLEAAEAKVTKATEEMKIISEQAATETKLKMAEHEKKINALAQQVQYLEGENFKLLEENVELKELCEEMIAGIGDDALDC</sequence>
<evidence type="ECO:0000256" key="2">
    <source>
        <dbReference type="SAM" id="MobiDB-lite"/>
    </source>
</evidence>
<protein>
    <submittedName>
        <fullName evidence="3">Uncharacterized protein</fullName>
    </submittedName>
</protein>
<feature type="region of interest" description="Disordered" evidence="2">
    <location>
        <begin position="128"/>
        <end position="154"/>
    </location>
</feature>
<keyword evidence="1" id="KW-0175">Coiled coil</keyword>
<keyword evidence="4" id="KW-1185">Reference proteome</keyword>
<dbReference type="GO" id="GO:0030674">
    <property type="term" value="F:protein-macromolecule adaptor activity"/>
    <property type="evidence" value="ECO:0007669"/>
    <property type="project" value="TreeGrafter"/>
</dbReference>
<dbReference type="GO" id="GO:0000045">
    <property type="term" value="P:autophagosome assembly"/>
    <property type="evidence" value="ECO:0007669"/>
    <property type="project" value="TreeGrafter"/>
</dbReference>
<dbReference type="GO" id="GO:0000407">
    <property type="term" value="C:phagophore assembly site"/>
    <property type="evidence" value="ECO:0007669"/>
    <property type="project" value="TreeGrafter"/>
</dbReference>
<feature type="region of interest" description="Disordered" evidence="2">
    <location>
        <begin position="66"/>
        <end position="87"/>
    </location>
</feature>
<feature type="region of interest" description="Disordered" evidence="2">
    <location>
        <begin position="342"/>
        <end position="364"/>
    </location>
</feature>
<evidence type="ECO:0000313" key="3">
    <source>
        <dbReference type="EMBL" id="CAJ1946490.1"/>
    </source>
</evidence>
<feature type="coiled-coil region" evidence="1">
    <location>
        <begin position="472"/>
        <end position="1043"/>
    </location>
</feature>
<proteinExistence type="predicted"/>
<name>A0AAD2CV27_9STRA</name>
<dbReference type="GO" id="GO:0006995">
    <property type="term" value="P:cellular response to nitrogen starvation"/>
    <property type="evidence" value="ECO:0007669"/>
    <property type="project" value="TreeGrafter"/>
</dbReference>
<gene>
    <name evidence="3" type="ORF">CYCCA115_LOCUS10632</name>
</gene>
<dbReference type="GO" id="GO:0043548">
    <property type="term" value="F:phosphatidylinositol 3-kinase binding"/>
    <property type="evidence" value="ECO:0007669"/>
    <property type="project" value="TreeGrafter"/>
</dbReference>
<dbReference type="EMBL" id="CAKOGP040001702">
    <property type="protein sequence ID" value="CAJ1946490.1"/>
    <property type="molecule type" value="Genomic_DNA"/>
</dbReference>
<dbReference type="GO" id="GO:0000423">
    <property type="term" value="P:mitophagy"/>
    <property type="evidence" value="ECO:0007669"/>
    <property type="project" value="TreeGrafter"/>
</dbReference>
<evidence type="ECO:0000256" key="1">
    <source>
        <dbReference type="SAM" id="Coils"/>
    </source>
</evidence>
<dbReference type="InterPro" id="IPR007243">
    <property type="entry name" value="Atg6/Beclin"/>
</dbReference>
<dbReference type="PANTHER" id="PTHR12768:SF4">
    <property type="entry name" value="BECLIN-1"/>
    <property type="match status" value="1"/>
</dbReference>